<dbReference type="AlphaFoldDB" id="A0A1Y6IQQ6"/>
<dbReference type="EMBL" id="FXXI01000001">
    <property type="protein sequence ID" value="SMR99130.1"/>
    <property type="molecule type" value="Genomic_DNA"/>
</dbReference>
<proteinExistence type="predicted"/>
<dbReference type="EMBL" id="JAWRCO010000001">
    <property type="protein sequence ID" value="MDW6004072.1"/>
    <property type="molecule type" value="Genomic_DNA"/>
</dbReference>
<accession>A0A1Y6IQQ6</accession>
<dbReference type="InterPro" id="IPR025391">
    <property type="entry name" value="DUF4123"/>
</dbReference>
<sequence>MSAFQTEQAIPDMTPEDSRCCLYLFVDGRQVAPYSRSNFPDDDIVESDAVYLHESDEEPSPYLLAADCSIRQWFLAQQEGCGGFFFTSFWSIRKLREHFRQLIQVQSPYGTGSYLNMAHPEVAWTLLSSSCCWFWRPIEKAWLPTHSGWKILSRFDAEPMIEVPLPLQLTPWQWQRLDHIAWRNLLKVVYHHVQHHFPEILFQQERGDLWIEAHAQIARQKGFITPHDQLNYFNIIGLLGETAVTGEQYPEIYRLLHFPSPVLKTPGQRVRHAARLAEQYVQRD</sequence>
<dbReference type="RefSeq" id="WP_087479188.1">
    <property type="nucleotide sequence ID" value="NZ_AP024883.1"/>
</dbReference>
<evidence type="ECO:0000313" key="3">
    <source>
        <dbReference type="EMBL" id="SMR99130.1"/>
    </source>
</evidence>
<organism evidence="3 4">
    <name type="scientific">Vibrio mangrovi</name>
    <dbReference type="NCBI Taxonomy" id="474394"/>
    <lineage>
        <taxon>Bacteria</taxon>
        <taxon>Pseudomonadati</taxon>
        <taxon>Pseudomonadota</taxon>
        <taxon>Gammaproteobacteria</taxon>
        <taxon>Vibrionales</taxon>
        <taxon>Vibrionaceae</taxon>
        <taxon>Vibrio</taxon>
    </lineage>
</organism>
<keyword evidence="5" id="KW-1185">Reference proteome</keyword>
<protein>
    <submittedName>
        <fullName evidence="2">DUF4123 domain-containing protein</fullName>
    </submittedName>
</protein>
<reference evidence="2 5" key="2">
    <citation type="submission" date="2023-11" db="EMBL/GenBank/DDBJ databases">
        <title>Plant-associative lifestyle of Vibrio porteresiae and its evolutionary dynamics.</title>
        <authorList>
            <person name="Rameshkumar N."/>
            <person name="Kirti K."/>
        </authorList>
    </citation>
    <scope>NUCLEOTIDE SEQUENCE [LARGE SCALE GENOMIC DNA]</scope>
    <source>
        <strain evidence="2 5">MSSRF38</strain>
    </source>
</reference>
<dbReference type="Pfam" id="PF13503">
    <property type="entry name" value="DUF4123"/>
    <property type="match status" value="1"/>
</dbReference>
<dbReference type="Proteomes" id="UP001283366">
    <property type="component" value="Unassembled WGS sequence"/>
</dbReference>
<evidence type="ECO:0000313" key="4">
    <source>
        <dbReference type="Proteomes" id="UP000196125"/>
    </source>
</evidence>
<reference evidence="3 4" key="1">
    <citation type="submission" date="2017-05" db="EMBL/GenBank/DDBJ databases">
        <authorList>
            <person name="Song R."/>
            <person name="Chenine A.L."/>
            <person name="Ruprecht R.M."/>
        </authorList>
    </citation>
    <scope>NUCLEOTIDE SEQUENCE [LARGE SCALE GENOMIC DNA]</scope>
    <source>
        <strain evidence="3 4">CECT 7927</strain>
    </source>
</reference>
<evidence type="ECO:0000259" key="1">
    <source>
        <dbReference type="Pfam" id="PF13503"/>
    </source>
</evidence>
<evidence type="ECO:0000313" key="2">
    <source>
        <dbReference type="EMBL" id="MDW6004072.1"/>
    </source>
</evidence>
<gene>
    <name evidence="2" type="ORF">SBX37_14525</name>
    <name evidence="3" type="ORF">VIM7927_00352</name>
</gene>
<dbReference type="Proteomes" id="UP000196125">
    <property type="component" value="Unassembled WGS sequence"/>
</dbReference>
<feature type="domain" description="DUF4123" evidence="1">
    <location>
        <begin position="50"/>
        <end position="129"/>
    </location>
</feature>
<name>A0A1Y6IQQ6_9VIBR</name>
<evidence type="ECO:0000313" key="5">
    <source>
        <dbReference type="Proteomes" id="UP001283366"/>
    </source>
</evidence>
<dbReference type="OrthoDB" id="6353266at2"/>